<reference evidence="1" key="1">
    <citation type="submission" date="2014-11" db="EMBL/GenBank/DDBJ databases">
        <authorList>
            <person name="Amaro Gonzalez C."/>
        </authorList>
    </citation>
    <scope>NUCLEOTIDE SEQUENCE</scope>
</reference>
<organism evidence="1">
    <name type="scientific">Anguilla anguilla</name>
    <name type="common">European freshwater eel</name>
    <name type="synonym">Muraena anguilla</name>
    <dbReference type="NCBI Taxonomy" id="7936"/>
    <lineage>
        <taxon>Eukaryota</taxon>
        <taxon>Metazoa</taxon>
        <taxon>Chordata</taxon>
        <taxon>Craniata</taxon>
        <taxon>Vertebrata</taxon>
        <taxon>Euteleostomi</taxon>
        <taxon>Actinopterygii</taxon>
        <taxon>Neopterygii</taxon>
        <taxon>Teleostei</taxon>
        <taxon>Anguilliformes</taxon>
        <taxon>Anguillidae</taxon>
        <taxon>Anguilla</taxon>
    </lineage>
</organism>
<accession>A0A0E9RJG0</accession>
<dbReference type="AlphaFoldDB" id="A0A0E9RJG0"/>
<name>A0A0E9RJG0_ANGAN</name>
<proteinExistence type="predicted"/>
<sequence length="32" mass="3795">MFFSPLYLPVTRPWEGPNSRTVFFSGFHWCST</sequence>
<evidence type="ECO:0000313" key="1">
    <source>
        <dbReference type="EMBL" id="JAH28605.1"/>
    </source>
</evidence>
<protein>
    <submittedName>
        <fullName evidence="1">Uncharacterized protein</fullName>
    </submittedName>
</protein>
<reference evidence="1" key="2">
    <citation type="journal article" date="2015" name="Fish Shellfish Immunol.">
        <title>Early steps in the European eel (Anguilla anguilla)-Vibrio vulnificus interaction in the gills: Role of the RtxA13 toxin.</title>
        <authorList>
            <person name="Callol A."/>
            <person name="Pajuelo D."/>
            <person name="Ebbesson L."/>
            <person name="Teles M."/>
            <person name="MacKenzie S."/>
            <person name="Amaro C."/>
        </authorList>
    </citation>
    <scope>NUCLEOTIDE SEQUENCE</scope>
</reference>
<dbReference type="EMBL" id="GBXM01079972">
    <property type="protein sequence ID" value="JAH28605.1"/>
    <property type="molecule type" value="Transcribed_RNA"/>
</dbReference>